<dbReference type="FunCoup" id="A0A0R0J344">
    <property type="interactions" value="173"/>
</dbReference>
<dbReference type="GO" id="GO:0009627">
    <property type="term" value="P:systemic acquired resistance"/>
    <property type="evidence" value="ECO:0007669"/>
    <property type="project" value="InterPro"/>
</dbReference>
<dbReference type="InterPro" id="IPR044741">
    <property type="entry name" value="NsLTP-like"/>
</dbReference>
<proteinExistence type="predicted"/>
<dbReference type="AlphaFoldDB" id="A0A0R0J344"/>
<gene>
    <name evidence="2" type="ORF">GLYMA_07G141500</name>
</gene>
<dbReference type="ExpressionAtlas" id="A0A0R0J344">
    <property type="expression patterns" value="baseline and differential"/>
</dbReference>
<dbReference type="InParanoid" id="A0A0R0J344"/>
<protein>
    <recommendedName>
        <fullName evidence="1">Bifunctional inhibitor/plant lipid transfer protein/seed storage helical domain-containing protein</fullName>
    </recommendedName>
</protein>
<reference evidence="2 3" key="1">
    <citation type="journal article" date="2010" name="Nature">
        <title>Genome sequence of the palaeopolyploid soybean.</title>
        <authorList>
            <person name="Schmutz J."/>
            <person name="Cannon S.B."/>
            <person name="Schlueter J."/>
            <person name="Ma J."/>
            <person name="Mitros T."/>
            <person name="Nelson W."/>
            <person name="Hyten D.L."/>
            <person name="Song Q."/>
            <person name="Thelen J.J."/>
            <person name="Cheng J."/>
            <person name="Xu D."/>
            <person name="Hellsten U."/>
            <person name="May G.D."/>
            <person name="Yu Y."/>
            <person name="Sakurai T."/>
            <person name="Umezawa T."/>
            <person name="Bhattacharyya M.K."/>
            <person name="Sandhu D."/>
            <person name="Valliyodan B."/>
            <person name="Lindquist E."/>
            <person name="Peto M."/>
            <person name="Grant D."/>
            <person name="Shu S."/>
            <person name="Goodstein D."/>
            <person name="Barry K."/>
            <person name="Futrell-Griggs M."/>
            <person name="Abernathy B."/>
            <person name="Du J."/>
            <person name="Tian Z."/>
            <person name="Zhu L."/>
            <person name="Gill N."/>
            <person name="Joshi T."/>
            <person name="Libault M."/>
            <person name="Sethuraman A."/>
            <person name="Zhang X.-C."/>
            <person name="Shinozaki K."/>
            <person name="Nguyen H.T."/>
            <person name="Wing R.A."/>
            <person name="Cregan P."/>
            <person name="Specht J."/>
            <person name="Grimwood J."/>
            <person name="Rokhsar D."/>
            <person name="Stacey G."/>
            <person name="Shoemaker R.C."/>
            <person name="Jackson S.A."/>
        </authorList>
    </citation>
    <scope>NUCLEOTIDE SEQUENCE</scope>
    <source>
        <strain evidence="3">cv. Williams 82</strain>
        <tissue evidence="2">Callus</tissue>
    </source>
</reference>
<dbReference type="InterPro" id="IPR016140">
    <property type="entry name" value="Bifunc_inhib/LTP/seed_store"/>
</dbReference>
<evidence type="ECO:0000313" key="3">
    <source>
        <dbReference type="EnsemblPlants" id="KRH49233"/>
    </source>
</evidence>
<reference evidence="3" key="2">
    <citation type="submission" date="2018-02" db="UniProtKB">
        <authorList>
            <consortium name="EnsemblPlants"/>
        </authorList>
    </citation>
    <scope>IDENTIFICATION</scope>
    <source>
        <strain evidence="3">Williams 82</strain>
    </source>
</reference>
<dbReference type="CDD" id="cd04660">
    <property type="entry name" value="nsLTP_like"/>
    <property type="match status" value="1"/>
</dbReference>
<dbReference type="Gene3D" id="1.10.110.10">
    <property type="entry name" value="Plant lipid-transfer and hydrophobic proteins"/>
    <property type="match status" value="1"/>
</dbReference>
<reference evidence="2" key="3">
    <citation type="submission" date="2018-07" db="EMBL/GenBank/DDBJ databases">
        <title>WGS assembly of Glycine max.</title>
        <authorList>
            <person name="Schmutz J."/>
            <person name="Cannon S."/>
            <person name="Schlueter J."/>
            <person name="Ma J."/>
            <person name="Mitros T."/>
            <person name="Nelson W."/>
            <person name="Hyten D."/>
            <person name="Song Q."/>
            <person name="Thelen J."/>
            <person name="Cheng J."/>
            <person name="Xu D."/>
            <person name="Hellsten U."/>
            <person name="May G."/>
            <person name="Yu Y."/>
            <person name="Sakurai T."/>
            <person name="Umezawa T."/>
            <person name="Bhattacharyya M."/>
            <person name="Sandhu D."/>
            <person name="Valliyodan B."/>
            <person name="Lindquist E."/>
            <person name="Peto M."/>
            <person name="Grant D."/>
            <person name="Shu S."/>
            <person name="Goodstein D."/>
            <person name="Barry K."/>
            <person name="Futrell-Griggs M."/>
            <person name="Abernathy B."/>
            <person name="Du J."/>
            <person name="Tian Z."/>
            <person name="Zhu L."/>
            <person name="Gill N."/>
            <person name="Joshi T."/>
            <person name="Libault M."/>
            <person name="Sethuraman A."/>
            <person name="Zhang X."/>
            <person name="Shinozaki K."/>
            <person name="Nguyen H."/>
            <person name="Wing R."/>
            <person name="Cregan P."/>
            <person name="Specht J."/>
            <person name="Grimwood J."/>
            <person name="Rokhsar D."/>
            <person name="Stacey G."/>
            <person name="Shoemaker R."/>
            <person name="Jackson S."/>
        </authorList>
    </citation>
    <scope>NUCLEOTIDE SEQUENCE</scope>
    <source>
        <tissue evidence="2">Callus</tissue>
    </source>
</reference>
<dbReference type="EMBL" id="CM000840">
    <property type="protein sequence ID" value="KRH49233.1"/>
    <property type="molecule type" value="Genomic_DNA"/>
</dbReference>
<feature type="domain" description="Bifunctional inhibitor/plant lipid transfer protein/seed storage helical" evidence="1">
    <location>
        <begin position="65"/>
        <end position="135"/>
    </location>
</feature>
<dbReference type="Pfam" id="PF14368">
    <property type="entry name" value="LTP_2"/>
    <property type="match status" value="1"/>
</dbReference>
<dbReference type="Proteomes" id="UP000008827">
    <property type="component" value="Chromosome 7"/>
</dbReference>
<evidence type="ECO:0000259" key="1">
    <source>
        <dbReference type="SMART" id="SM00499"/>
    </source>
</evidence>
<dbReference type="OMA" id="HAVAICN"/>
<dbReference type="GO" id="GO:0005504">
    <property type="term" value="F:fatty acid binding"/>
    <property type="evidence" value="ECO:0007669"/>
    <property type="project" value="InterPro"/>
</dbReference>
<dbReference type="SMR" id="A0A0R0J344"/>
<dbReference type="SUPFAM" id="SSF47699">
    <property type="entry name" value="Bifunctional inhibitor/lipid-transfer protein/seed storage 2S albumin"/>
    <property type="match status" value="1"/>
</dbReference>
<evidence type="ECO:0000313" key="4">
    <source>
        <dbReference type="Proteomes" id="UP000008827"/>
    </source>
</evidence>
<dbReference type="PANTHER" id="PTHR33122">
    <property type="entry name" value="LIPID BINDING PROTEIN-RELATED"/>
    <property type="match status" value="1"/>
</dbReference>
<sequence length="135" mass="14600">MQIINISNNIKNHYKLTLLGQHSSTLLRREYSMAQSSGKKLVEWLVAALLFIALLSGSAHAVAICNIDSSQLNLCRAAVTGQNPPPPDEKCCAVIRQANLRCLCSYKSILPSFGINPKNALALPAKCGLQLPPNC</sequence>
<dbReference type="Gramene" id="KRH49233">
    <property type="protein sequence ID" value="KRH49233"/>
    <property type="gene ID" value="GLYMA_07G141500"/>
</dbReference>
<dbReference type="InterPro" id="IPR036312">
    <property type="entry name" value="Bifun_inhib/LTP/seed_sf"/>
</dbReference>
<dbReference type="SMART" id="SM00499">
    <property type="entry name" value="AAI"/>
    <property type="match status" value="1"/>
</dbReference>
<dbReference type="InterPro" id="IPR039265">
    <property type="entry name" value="DIR1-like"/>
</dbReference>
<dbReference type="PANTHER" id="PTHR33122:SF43">
    <property type="entry name" value="BIFUNCTIONAL INHIBITOR_PLANT LIPID TRANSFER PROTEIN_SEED STORAGE HELICAL DOMAIN-CONTAINING PROTEIN"/>
    <property type="match status" value="1"/>
</dbReference>
<dbReference type="PaxDb" id="3847-GLYMA07G17030.1"/>
<keyword evidence="4" id="KW-1185">Reference proteome</keyword>
<accession>A0A0R0J344</accession>
<dbReference type="EnsemblPlants" id="KRH49233">
    <property type="protein sequence ID" value="KRH49233"/>
    <property type="gene ID" value="GLYMA_07G141500"/>
</dbReference>
<name>A0A0R0J344_SOYBN</name>
<evidence type="ECO:0000313" key="2">
    <source>
        <dbReference type="EMBL" id="KRH49233.1"/>
    </source>
</evidence>
<organism evidence="2">
    <name type="scientific">Glycine max</name>
    <name type="common">Soybean</name>
    <name type="synonym">Glycine hispida</name>
    <dbReference type="NCBI Taxonomy" id="3847"/>
    <lineage>
        <taxon>Eukaryota</taxon>
        <taxon>Viridiplantae</taxon>
        <taxon>Streptophyta</taxon>
        <taxon>Embryophyta</taxon>
        <taxon>Tracheophyta</taxon>
        <taxon>Spermatophyta</taxon>
        <taxon>Magnoliopsida</taxon>
        <taxon>eudicotyledons</taxon>
        <taxon>Gunneridae</taxon>
        <taxon>Pentapetalae</taxon>
        <taxon>rosids</taxon>
        <taxon>fabids</taxon>
        <taxon>Fabales</taxon>
        <taxon>Fabaceae</taxon>
        <taxon>Papilionoideae</taxon>
        <taxon>50 kb inversion clade</taxon>
        <taxon>NPAAA clade</taxon>
        <taxon>indigoferoid/millettioid clade</taxon>
        <taxon>Phaseoleae</taxon>
        <taxon>Glycine</taxon>
        <taxon>Glycine subgen. Soja</taxon>
    </lineage>
</organism>